<dbReference type="OrthoDB" id="10424053at2759"/>
<reference evidence="2 3" key="2">
    <citation type="journal article" date="2012" name="PLoS Pathog.">
        <title>Diverse lifestyles and strategies of plant pathogenesis encoded in the genomes of eighteen Dothideomycetes fungi.</title>
        <authorList>
            <person name="Ohm R.A."/>
            <person name="Feau N."/>
            <person name="Henrissat B."/>
            <person name="Schoch C.L."/>
            <person name="Horwitz B.A."/>
            <person name="Barry K.W."/>
            <person name="Condon B.J."/>
            <person name="Copeland A.C."/>
            <person name="Dhillon B."/>
            <person name="Glaser F."/>
            <person name="Hesse C.N."/>
            <person name="Kosti I."/>
            <person name="LaButti K."/>
            <person name="Lindquist E.A."/>
            <person name="Lucas S."/>
            <person name="Salamov A.A."/>
            <person name="Bradshaw R.E."/>
            <person name="Ciuffetti L."/>
            <person name="Hamelin R.C."/>
            <person name="Kema G.H.J."/>
            <person name="Lawrence C."/>
            <person name="Scott J.A."/>
            <person name="Spatafora J.W."/>
            <person name="Turgeon B.G."/>
            <person name="de Wit P.J.G.M."/>
            <person name="Zhong S."/>
            <person name="Goodwin S.B."/>
            <person name="Grigoriev I.V."/>
        </authorList>
    </citation>
    <scope>NUCLEOTIDE SEQUENCE [LARGE SCALE GENOMIC DNA]</scope>
    <source>
        <strain evidence="3">NZE10 / CBS 128990</strain>
    </source>
</reference>
<dbReference type="Proteomes" id="UP000016933">
    <property type="component" value="Unassembled WGS sequence"/>
</dbReference>
<organism evidence="2 3">
    <name type="scientific">Dothistroma septosporum (strain NZE10 / CBS 128990)</name>
    <name type="common">Red band needle blight fungus</name>
    <name type="synonym">Mycosphaerella pini</name>
    <dbReference type="NCBI Taxonomy" id="675120"/>
    <lineage>
        <taxon>Eukaryota</taxon>
        <taxon>Fungi</taxon>
        <taxon>Dikarya</taxon>
        <taxon>Ascomycota</taxon>
        <taxon>Pezizomycotina</taxon>
        <taxon>Dothideomycetes</taxon>
        <taxon>Dothideomycetidae</taxon>
        <taxon>Mycosphaerellales</taxon>
        <taxon>Mycosphaerellaceae</taxon>
        <taxon>Dothistroma</taxon>
    </lineage>
</organism>
<evidence type="ECO:0000256" key="1">
    <source>
        <dbReference type="SAM" id="MobiDB-lite"/>
    </source>
</evidence>
<accession>M2YMT7</accession>
<dbReference type="HOGENOM" id="CLU_1547549_0_0_1"/>
<reference evidence="3" key="1">
    <citation type="journal article" date="2012" name="PLoS Genet.">
        <title>The genomes of the fungal plant pathogens Cladosporium fulvum and Dothistroma septosporum reveal adaptation to different hosts and lifestyles but also signatures of common ancestry.</title>
        <authorList>
            <person name="de Wit P.J.G.M."/>
            <person name="van der Burgt A."/>
            <person name="Oekmen B."/>
            <person name="Stergiopoulos I."/>
            <person name="Abd-Elsalam K.A."/>
            <person name="Aerts A.L."/>
            <person name="Bahkali A.H."/>
            <person name="Beenen H.G."/>
            <person name="Chettri P."/>
            <person name="Cox M.P."/>
            <person name="Datema E."/>
            <person name="de Vries R.P."/>
            <person name="Dhillon B."/>
            <person name="Ganley A.R."/>
            <person name="Griffiths S.A."/>
            <person name="Guo Y."/>
            <person name="Hamelin R.C."/>
            <person name="Henrissat B."/>
            <person name="Kabir M.S."/>
            <person name="Jashni M.K."/>
            <person name="Kema G."/>
            <person name="Klaubauf S."/>
            <person name="Lapidus A."/>
            <person name="Levasseur A."/>
            <person name="Lindquist E."/>
            <person name="Mehrabi R."/>
            <person name="Ohm R.A."/>
            <person name="Owen T.J."/>
            <person name="Salamov A."/>
            <person name="Schwelm A."/>
            <person name="Schijlen E."/>
            <person name="Sun H."/>
            <person name="van den Burg H.A."/>
            <person name="van Ham R.C.H.J."/>
            <person name="Zhang S."/>
            <person name="Goodwin S.B."/>
            <person name="Grigoriev I.V."/>
            <person name="Collemare J."/>
            <person name="Bradshaw R.E."/>
        </authorList>
    </citation>
    <scope>NUCLEOTIDE SEQUENCE [LARGE SCALE GENOMIC DNA]</scope>
    <source>
        <strain evidence="3">NZE10 / CBS 128990</strain>
    </source>
</reference>
<feature type="region of interest" description="Disordered" evidence="1">
    <location>
        <begin position="1"/>
        <end position="48"/>
    </location>
</feature>
<gene>
    <name evidence="2" type="ORF">DOTSEDRAFT_72632</name>
</gene>
<proteinExistence type="predicted"/>
<protein>
    <submittedName>
        <fullName evidence="2">Uncharacterized protein</fullName>
    </submittedName>
</protein>
<dbReference type="AlphaFoldDB" id="M2YMT7"/>
<evidence type="ECO:0000313" key="2">
    <source>
        <dbReference type="EMBL" id="EME43286.1"/>
    </source>
</evidence>
<dbReference type="EMBL" id="KB446540">
    <property type="protein sequence ID" value="EME43286.1"/>
    <property type="molecule type" value="Genomic_DNA"/>
</dbReference>
<name>M2YMT7_DOTSN</name>
<sequence>MMRQRTPSLSKLYANEMDDDADTQRSPNSTESGHQRRRTSKASRQLSKIQRNRKAFRRALVQPTDFHRPEVQRLGLQPYFYRLYQGKSGPDYACTASCSRIATYGRSVGFAIDTFLLLVTGAASRNLALLRQAKVRYTVTITSLRARSGDNFGFATIVLLHDCRTHSPVRGNV</sequence>
<evidence type="ECO:0000313" key="3">
    <source>
        <dbReference type="Proteomes" id="UP000016933"/>
    </source>
</evidence>
<keyword evidence="3" id="KW-1185">Reference proteome</keyword>
<dbReference type="OMA" id="YANEMDD"/>